<feature type="domain" description="Hydantoinase/oxoprolinase N-terminal" evidence="3">
    <location>
        <begin position="2"/>
        <end position="172"/>
    </location>
</feature>
<sequence length="635" mass="66908">MRIGVDVGGTFTDITLSTENGLVTAKTPTTEDQTVGVVRGIEKVCDAEGVEASEVEGTVHATTVGVNALLEGEGARTAVVTTEGFGDVPEIRRQTRDELYDLCAERAPPVVPSERRFEVDERATVDGTERRVDEEEIRDLPLDGIESVAVCYLHSYAHPENEEETARVLRDEFDGHVSVSSDVLAEFREYERASTTAIDAYVTPVVSGYLRRLNERLGEIGVPEPRVMSSNGGVKSPERVAETAVDTVMSGPAGGVVGASTYGDRVVSFDMGGTSTDVGLVRDGVERTTGTVVEGAHIGVPSVDVTTVGAGGGSIARTDDGGALRVGPDSAGSEPGPACYGRGGERPTVTDADVLLGYVRDGKGLGDEITVDADAAREALSALDGFDDVTEAALGVRRVADEKTARAVRSVTVERGYDPSEFVLVGFGGAGPGHAASVAGSLGIERVVVPRPAGVLSAYGILCADEKAEASRTLTEGEGVEEVLRKLEDEARDGVGEGCLVRRYADIRYTGQGTELTVRVGRPFDTDEAREAFEEEHATRYGYTMEEEVRVVSVRAEAVVERTPPATGGNNGGAEVDVRDAVFSEGVYETAFYDGVPEGTVETPAVVEYGEATAVVPPGWNARVEGGDLYMEAEG</sequence>
<dbReference type="InterPro" id="IPR043129">
    <property type="entry name" value="ATPase_NBD"/>
</dbReference>
<dbReference type="PANTHER" id="PTHR11365">
    <property type="entry name" value="5-OXOPROLINASE RELATED"/>
    <property type="match status" value="1"/>
</dbReference>
<evidence type="ECO:0000259" key="2">
    <source>
        <dbReference type="Pfam" id="PF01968"/>
    </source>
</evidence>
<dbReference type="GO" id="GO:0006749">
    <property type="term" value="P:glutathione metabolic process"/>
    <property type="evidence" value="ECO:0007669"/>
    <property type="project" value="TreeGrafter"/>
</dbReference>
<dbReference type="SUPFAM" id="SSF53067">
    <property type="entry name" value="Actin-like ATPase domain"/>
    <property type="match status" value="1"/>
</dbReference>
<dbReference type="EMBL" id="RKLV01000001">
    <property type="protein sequence ID" value="MCX2817766.1"/>
    <property type="molecule type" value="Genomic_DNA"/>
</dbReference>
<reference evidence="4" key="1">
    <citation type="submission" date="2022-09" db="EMBL/GenBank/DDBJ databases">
        <title>Haloadaptaus new haloarchaeum isolated from saline soil.</title>
        <authorList>
            <person name="Duran-Viseras A."/>
            <person name="Sanchez-Porro C."/>
            <person name="Ventosa A."/>
        </authorList>
    </citation>
    <scope>NUCLEOTIDE SEQUENCE</scope>
    <source>
        <strain evidence="4">F3-133</strain>
    </source>
</reference>
<dbReference type="PANTHER" id="PTHR11365:SF23">
    <property type="entry name" value="HYPOTHETICAL 5-OXOPROLINASE (EUROFUNG)-RELATED"/>
    <property type="match status" value="1"/>
</dbReference>
<dbReference type="InterPro" id="IPR045079">
    <property type="entry name" value="Oxoprolinase-like"/>
</dbReference>
<name>A0A9Q4C2C8_9EURY</name>
<gene>
    <name evidence="4" type="ORF">EGH25_00100</name>
</gene>
<dbReference type="InterPro" id="IPR008040">
    <property type="entry name" value="Hydant_A_N"/>
</dbReference>
<dbReference type="AlphaFoldDB" id="A0A9Q4C2C8"/>
<protein>
    <submittedName>
        <fullName evidence="4">Hydantoinase/oxoprolinase family protein</fullName>
    </submittedName>
</protein>
<dbReference type="GO" id="GO:0017168">
    <property type="term" value="F:5-oxoprolinase (ATP-hydrolyzing) activity"/>
    <property type="evidence" value="ECO:0007669"/>
    <property type="project" value="TreeGrafter"/>
</dbReference>
<dbReference type="Pfam" id="PF01968">
    <property type="entry name" value="Hydantoinase_A"/>
    <property type="match status" value="1"/>
</dbReference>
<comment type="caution">
    <text evidence="4">The sequence shown here is derived from an EMBL/GenBank/DDBJ whole genome shotgun (WGS) entry which is preliminary data.</text>
</comment>
<evidence type="ECO:0000313" key="4">
    <source>
        <dbReference type="EMBL" id="MCX2817766.1"/>
    </source>
</evidence>
<proteinExistence type="predicted"/>
<dbReference type="GO" id="GO:0005829">
    <property type="term" value="C:cytosol"/>
    <property type="evidence" value="ECO:0007669"/>
    <property type="project" value="TreeGrafter"/>
</dbReference>
<evidence type="ECO:0000259" key="3">
    <source>
        <dbReference type="Pfam" id="PF05378"/>
    </source>
</evidence>
<feature type="domain" description="Hydantoinase A/oxoprolinase" evidence="2">
    <location>
        <begin position="192"/>
        <end position="468"/>
    </location>
</feature>
<dbReference type="InterPro" id="IPR002821">
    <property type="entry name" value="Hydantoinase_A"/>
</dbReference>
<dbReference type="Proteomes" id="UP001149411">
    <property type="component" value="Unassembled WGS sequence"/>
</dbReference>
<feature type="region of interest" description="Disordered" evidence="1">
    <location>
        <begin position="314"/>
        <end position="345"/>
    </location>
</feature>
<keyword evidence="5" id="KW-1185">Reference proteome</keyword>
<organism evidence="4 5">
    <name type="scientific">Halorutilus salinus</name>
    <dbReference type="NCBI Taxonomy" id="2487751"/>
    <lineage>
        <taxon>Archaea</taxon>
        <taxon>Methanobacteriati</taxon>
        <taxon>Methanobacteriota</taxon>
        <taxon>Stenosarchaea group</taxon>
        <taxon>Halobacteria</taxon>
        <taxon>Halorutilales</taxon>
        <taxon>Halorutilaceae</taxon>
        <taxon>Halorutilus</taxon>
    </lineage>
</organism>
<accession>A0A9Q4C2C8</accession>
<evidence type="ECO:0000313" key="5">
    <source>
        <dbReference type="Proteomes" id="UP001149411"/>
    </source>
</evidence>
<dbReference type="Pfam" id="PF05378">
    <property type="entry name" value="Hydant_A_N"/>
    <property type="match status" value="1"/>
</dbReference>
<dbReference type="RefSeq" id="WP_266085236.1">
    <property type="nucleotide sequence ID" value="NZ_RKLV01000001.1"/>
</dbReference>
<evidence type="ECO:0000256" key="1">
    <source>
        <dbReference type="SAM" id="MobiDB-lite"/>
    </source>
</evidence>